<evidence type="ECO:0000313" key="1">
    <source>
        <dbReference type="EMBL" id="MPC30145.1"/>
    </source>
</evidence>
<name>A0A5B7E9Y1_PORTR</name>
<dbReference type="Proteomes" id="UP000324222">
    <property type="component" value="Unassembled WGS sequence"/>
</dbReference>
<reference evidence="1 2" key="1">
    <citation type="submission" date="2019-05" db="EMBL/GenBank/DDBJ databases">
        <title>Another draft genome of Portunus trituberculatus and its Hox gene families provides insights of decapod evolution.</title>
        <authorList>
            <person name="Jeong J.-H."/>
            <person name="Song I."/>
            <person name="Kim S."/>
            <person name="Choi T."/>
            <person name="Kim D."/>
            <person name="Ryu S."/>
            <person name="Kim W."/>
        </authorList>
    </citation>
    <scope>NUCLEOTIDE SEQUENCE [LARGE SCALE GENOMIC DNA]</scope>
    <source>
        <tissue evidence="1">Muscle</tissue>
    </source>
</reference>
<comment type="caution">
    <text evidence="1">The sequence shown here is derived from an EMBL/GenBank/DDBJ whole genome shotgun (WGS) entry which is preliminary data.</text>
</comment>
<accession>A0A5B7E9Y1</accession>
<organism evidence="1 2">
    <name type="scientific">Portunus trituberculatus</name>
    <name type="common">Swimming crab</name>
    <name type="synonym">Neptunus trituberculatus</name>
    <dbReference type="NCBI Taxonomy" id="210409"/>
    <lineage>
        <taxon>Eukaryota</taxon>
        <taxon>Metazoa</taxon>
        <taxon>Ecdysozoa</taxon>
        <taxon>Arthropoda</taxon>
        <taxon>Crustacea</taxon>
        <taxon>Multicrustacea</taxon>
        <taxon>Malacostraca</taxon>
        <taxon>Eumalacostraca</taxon>
        <taxon>Eucarida</taxon>
        <taxon>Decapoda</taxon>
        <taxon>Pleocyemata</taxon>
        <taxon>Brachyura</taxon>
        <taxon>Eubrachyura</taxon>
        <taxon>Portunoidea</taxon>
        <taxon>Portunidae</taxon>
        <taxon>Portuninae</taxon>
        <taxon>Portunus</taxon>
    </lineage>
</organism>
<proteinExistence type="predicted"/>
<dbReference type="PROSITE" id="PS51257">
    <property type="entry name" value="PROKAR_LIPOPROTEIN"/>
    <property type="match status" value="1"/>
</dbReference>
<gene>
    <name evidence="1" type="ORF">E2C01_023404</name>
</gene>
<evidence type="ECO:0000313" key="2">
    <source>
        <dbReference type="Proteomes" id="UP000324222"/>
    </source>
</evidence>
<keyword evidence="2" id="KW-1185">Reference proteome</keyword>
<dbReference type="AlphaFoldDB" id="A0A5B7E9Y1"/>
<dbReference type="EMBL" id="VSRR010002201">
    <property type="protein sequence ID" value="MPC30145.1"/>
    <property type="molecule type" value="Genomic_DNA"/>
</dbReference>
<protein>
    <submittedName>
        <fullName evidence="1">Uncharacterized protein</fullName>
    </submittedName>
</protein>
<sequence>MTAGTRVAQGLGAGASCSAMGEQRAVCAGGLKRLFECVVTKFPVPVTSSNAHLACDEGSTTSTPPFTTLVCRSFACVRVRSSGAAIRASR</sequence>